<dbReference type="Proteomes" id="UP001595932">
    <property type="component" value="Unassembled WGS sequence"/>
</dbReference>
<dbReference type="InterPro" id="IPR011990">
    <property type="entry name" value="TPR-like_helical_dom_sf"/>
</dbReference>
<dbReference type="Gene3D" id="1.25.40.10">
    <property type="entry name" value="Tetratricopeptide repeat domain"/>
    <property type="match status" value="1"/>
</dbReference>
<organism evidence="2 3">
    <name type="scientific">Planococcus dechangensis</name>
    <dbReference type="NCBI Taxonomy" id="1176255"/>
    <lineage>
        <taxon>Bacteria</taxon>
        <taxon>Bacillati</taxon>
        <taxon>Bacillota</taxon>
        <taxon>Bacilli</taxon>
        <taxon>Bacillales</taxon>
        <taxon>Caryophanaceae</taxon>
        <taxon>Planococcus</taxon>
    </lineage>
</organism>
<evidence type="ECO:0000259" key="1">
    <source>
        <dbReference type="PROSITE" id="PS50943"/>
    </source>
</evidence>
<feature type="domain" description="HTH cro/C1-type" evidence="1">
    <location>
        <begin position="9"/>
        <end position="62"/>
    </location>
</feature>
<dbReference type="InterPro" id="IPR001387">
    <property type="entry name" value="Cro/C1-type_HTH"/>
</dbReference>
<name>A0ABV9MCW2_9BACL</name>
<keyword evidence="3" id="KW-1185">Reference proteome</keyword>
<reference evidence="3" key="1">
    <citation type="journal article" date="2019" name="Int. J. Syst. Evol. Microbiol.">
        <title>The Global Catalogue of Microorganisms (GCM) 10K type strain sequencing project: providing services to taxonomists for standard genome sequencing and annotation.</title>
        <authorList>
            <consortium name="The Broad Institute Genomics Platform"/>
            <consortium name="The Broad Institute Genome Sequencing Center for Infectious Disease"/>
            <person name="Wu L."/>
            <person name="Ma J."/>
        </authorList>
    </citation>
    <scope>NUCLEOTIDE SEQUENCE [LARGE SCALE GENOMIC DNA]</scope>
    <source>
        <strain evidence="3">CGMCC 1.12151</strain>
    </source>
</reference>
<evidence type="ECO:0000313" key="3">
    <source>
        <dbReference type="Proteomes" id="UP001595932"/>
    </source>
</evidence>
<comment type="caution">
    <text evidence="2">The sequence shown here is derived from an EMBL/GenBank/DDBJ whole genome shotgun (WGS) entry which is preliminary data.</text>
</comment>
<protein>
    <submittedName>
        <fullName evidence="2">Helix-turn-helix domain-containing protein</fullName>
    </submittedName>
</protein>
<dbReference type="PROSITE" id="PS50943">
    <property type="entry name" value="HTH_CROC1"/>
    <property type="match status" value="1"/>
</dbReference>
<sequence>MDYEIGTVIKEIRKSKNYSQSKVSKGIMHQTNYSKFELGEIEISYDKFKKLLVNLELDIIEFEYLYALRTHSHRQNIIHYFYKLRFIDEEILNQLIKDSTKYLENNSDRFINDIHNVCKALIEVKGDNFDVAKSYGYKIWERLERSDNWYLSDIKLINSILFLFPVETAEHITEFALKQGLKYDHHPEYENIFLPFKYNLVHLLLRGNRIEEAKSLNEEVLHTFKEKKLYTQVALCKLRKGLIELHLNKTESSKGLLENAYLIAEVLNDKELTMKLKKEEIYVNSILSTNA</sequence>
<dbReference type="InterPro" id="IPR010982">
    <property type="entry name" value="Lambda_DNA-bd_dom_sf"/>
</dbReference>
<dbReference type="EMBL" id="JBHSGL010000005">
    <property type="protein sequence ID" value="MFC4713425.1"/>
    <property type="molecule type" value="Genomic_DNA"/>
</dbReference>
<dbReference type="PANTHER" id="PTHR37038:SF13">
    <property type="entry name" value="HTH CRO_C1-TYPE DOMAIN-CONTAINING PROTEIN"/>
    <property type="match status" value="1"/>
</dbReference>
<dbReference type="InterPro" id="IPR053163">
    <property type="entry name" value="HTH-type_regulator_Rgg"/>
</dbReference>
<dbReference type="InterPro" id="IPR010057">
    <property type="entry name" value="Transcription_activator_Rgg_C"/>
</dbReference>
<accession>A0ABV9MCW2</accession>
<dbReference type="SUPFAM" id="SSF47413">
    <property type="entry name" value="lambda repressor-like DNA-binding domains"/>
    <property type="match status" value="1"/>
</dbReference>
<dbReference type="PANTHER" id="PTHR37038">
    <property type="entry name" value="TRANSCRIPTIONAL REGULATOR-RELATED"/>
    <property type="match status" value="1"/>
</dbReference>
<dbReference type="CDD" id="cd00093">
    <property type="entry name" value="HTH_XRE"/>
    <property type="match status" value="1"/>
</dbReference>
<dbReference type="RefSeq" id="WP_377279136.1">
    <property type="nucleotide sequence ID" value="NZ_JBHSGL010000005.1"/>
</dbReference>
<proteinExistence type="predicted"/>
<gene>
    <name evidence="2" type="ORF">ACFO5U_11150</name>
</gene>
<dbReference type="Pfam" id="PF21259">
    <property type="entry name" value="Rgg_C"/>
    <property type="match status" value="1"/>
</dbReference>
<dbReference type="Pfam" id="PF01381">
    <property type="entry name" value="HTH_3"/>
    <property type="match status" value="1"/>
</dbReference>
<evidence type="ECO:0000313" key="2">
    <source>
        <dbReference type="EMBL" id="MFC4713425.1"/>
    </source>
</evidence>
<dbReference type="SMART" id="SM00530">
    <property type="entry name" value="HTH_XRE"/>
    <property type="match status" value="1"/>
</dbReference>